<dbReference type="SUPFAM" id="SSF57414">
    <property type="entry name" value="Hairpin loop containing domain-like"/>
    <property type="match status" value="1"/>
</dbReference>
<dbReference type="EMBL" id="RQTK01000786">
    <property type="protein sequence ID" value="RUS74921.1"/>
    <property type="molecule type" value="Genomic_DNA"/>
</dbReference>
<dbReference type="OrthoDB" id="6077660at2759"/>
<organism evidence="1 2">
    <name type="scientific">Elysia chlorotica</name>
    <name type="common">Eastern emerald elysia</name>
    <name type="synonym">Sea slug</name>
    <dbReference type="NCBI Taxonomy" id="188477"/>
    <lineage>
        <taxon>Eukaryota</taxon>
        <taxon>Metazoa</taxon>
        <taxon>Spiralia</taxon>
        <taxon>Lophotrochozoa</taxon>
        <taxon>Mollusca</taxon>
        <taxon>Gastropoda</taxon>
        <taxon>Heterobranchia</taxon>
        <taxon>Euthyneura</taxon>
        <taxon>Panpulmonata</taxon>
        <taxon>Sacoglossa</taxon>
        <taxon>Placobranchoidea</taxon>
        <taxon>Plakobranchidae</taxon>
        <taxon>Elysia</taxon>
    </lineage>
</organism>
<protein>
    <recommendedName>
        <fullName evidence="3">Apple domain-containing protein</fullName>
    </recommendedName>
</protein>
<keyword evidence="2" id="KW-1185">Reference proteome</keyword>
<evidence type="ECO:0000313" key="1">
    <source>
        <dbReference type="EMBL" id="RUS74921.1"/>
    </source>
</evidence>
<proteinExistence type="predicted"/>
<reference evidence="1 2" key="1">
    <citation type="submission" date="2019-01" db="EMBL/GenBank/DDBJ databases">
        <title>A draft genome assembly of the solar-powered sea slug Elysia chlorotica.</title>
        <authorList>
            <person name="Cai H."/>
            <person name="Li Q."/>
            <person name="Fang X."/>
            <person name="Li J."/>
            <person name="Curtis N.E."/>
            <person name="Altenburger A."/>
            <person name="Shibata T."/>
            <person name="Feng M."/>
            <person name="Maeda T."/>
            <person name="Schwartz J.A."/>
            <person name="Shigenobu S."/>
            <person name="Lundholm N."/>
            <person name="Nishiyama T."/>
            <person name="Yang H."/>
            <person name="Hasebe M."/>
            <person name="Li S."/>
            <person name="Pierce S.K."/>
            <person name="Wang J."/>
        </authorList>
    </citation>
    <scope>NUCLEOTIDE SEQUENCE [LARGE SCALE GENOMIC DNA]</scope>
    <source>
        <strain evidence="1">EC2010</strain>
        <tissue evidence="1">Whole organism of an adult</tissue>
    </source>
</reference>
<name>A0A433T047_ELYCH</name>
<sequence length="290" mass="32815">MLVQIKLGQCQGRGVSDSTFKIIPGKRLATGVTHIQTVERGGLTLRDCATACRVECGMFEYSQVHSVCKFYSERNYDFGYTVSSDADWTWAYKRRHTTVVFQTGWTLVFRAQAKIAVGAFETWNDTDATTDNPVRDDFPHACLRLVEYESCDRHFRSHVIDNWVNIDQVRFSLISGGLEVAYILFDGVGSNSTSWFSQDRVVKSSWPDLGSDSAVETFDLFGMRVVPKLWRTFLIFGPAAVCNMDQMYTMVIDQGSDSCCLALFWNIVYDGFPSFYYSKMPGLGALHTLM</sequence>
<evidence type="ECO:0008006" key="3">
    <source>
        <dbReference type="Google" id="ProtNLM"/>
    </source>
</evidence>
<evidence type="ECO:0000313" key="2">
    <source>
        <dbReference type="Proteomes" id="UP000271974"/>
    </source>
</evidence>
<gene>
    <name evidence="1" type="ORF">EGW08_017320</name>
</gene>
<comment type="caution">
    <text evidence="1">The sequence shown here is derived from an EMBL/GenBank/DDBJ whole genome shotgun (WGS) entry which is preliminary data.</text>
</comment>
<feature type="non-terminal residue" evidence="1">
    <location>
        <position position="290"/>
    </location>
</feature>
<accession>A0A433T047</accession>
<dbReference type="Proteomes" id="UP000271974">
    <property type="component" value="Unassembled WGS sequence"/>
</dbReference>
<dbReference type="AlphaFoldDB" id="A0A433T047"/>